<evidence type="ECO:0000256" key="5">
    <source>
        <dbReference type="ARBA" id="ARBA00023002"/>
    </source>
</evidence>
<evidence type="ECO:0000256" key="6">
    <source>
        <dbReference type="ARBA" id="ARBA00048083"/>
    </source>
</evidence>
<dbReference type="AlphaFoldDB" id="A0A1D1ZC41"/>
<organism evidence="9">
    <name type="scientific">Anthurium amnicola</name>
    <dbReference type="NCBI Taxonomy" id="1678845"/>
    <lineage>
        <taxon>Eukaryota</taxon>
        <taxon>Viridiplantae</taxon>
        <taxon>Streptophyta</taxon>
        <taxon>Embryophyta</taxon>
        <taxon>Tracheophyta</taxon>
        <taxon>Spermatophyta</taxon>
        <taxon>Magnoliopsida</taxon>
        <taxon>Liliopsida</taxon>
        <taxon>Araceae</taxon>
        <taxon>Pothoideae</taxon>
        <taxon>Potheae</taxon>
        <taxon>Anthurium</taxon>
    </lineage>
</organism>
<feature type="chain" id="PRO_5008900889" description="L-gulonolactone oxidase" evidence="7">
    <location>
        <begin position="25"/>
        <end position="594"/>
    </location>
</feature>
<dbReference type="GO" id="GO:0003885">
    <property type="term" value="F:D-arabinono-1,4-lactone oxidase activity"/>
    <property type="evidence" value="ECO:0007669"/>
    <property type="project" value="InterPro"/>
</dbReference>
<name>A0A1D1ZC41_9ARAE</name>
<dbReference type="InterPro" id="IPR036318">
    <property type="entry name" value="FAD-bd_PCMH-like_sf"/>
</dbReference>
<gene>
    <name evidence="9" type="primary">Gulo</name>
    <name evidence="9" type="ORF">g.122243</name>
</gene>
<dbReference type="GO" id="GO:0050105">
    <property type="term" value="F:L-gulonolactone oxidase activity"/>
    <property type="evidence" value="ECO:0007669"/>
    <property type="project" value="UniProtKB-EC"/>
</dbReference>
<dbReference type="InterPro" id="IPR010030">
    <property type="entry name" value="GULO_Plant"/>
</dbReference>
<evidence type="ECO:0000256" key="7">
    <source>
        <dbReference type="SAM" id="SignalP"/>
    </source>
</evidence>
<sequence length="594" mass="63953">MAAPLPLLCLQLVALAAVVPVLHASPPEPVVKCRSGNADCVVTNAYRTFPDRSTCRVAAVVYPADESELVAAVSQAAARKQHMKVVTAHSHSIPKLSCPGGPDGAGLVISTQKLNGVVAVDATAGRMTFQSGITLSELIAAAAREGLALPYTPYWHGVSLGGMLATGSHGSSLFGKGSAVHEYVVGMRLVVASGRVVELRQGDADLLAAKVSLGLLGVVSQVTLQLEPMFKRWLTNRVQMDAGFESSVESFAATTEFSDLTWYPGQGRVVFRDDVRLPLSAPGKGKNDFTGFRAQLSVLLGALRASEAILEATENSDGKCLLAKVQVTTLLETGGGLQNNDGHLLEFTGYPIVGNHSDIQSSGSCLRSKEDGLLTACGWDPRVKGQFFYHTTVSIPMHSFAAFVADVKRLRELRPKSMCGLDLYGGLLIRFVRNSTAYLGKTSDVVDVDMTYFRHRDDPGQPRLDEDVMEEVEQMALFKYAGLPHWGKNRPVGFLGVREKYGGRVDLFEAAVERYDGEGLFSSDWTDAVLGLRGKSPPVVDRRGCALEGLCICSRDEHCAPAKGYRCRPGLVYTQARVCRKANPEPSEAVHAEL</sequence>
<reference evidence="9" key="1">
    <citation type="submission" date="2015-07" db="EMBL/GenBank/DDBJ databases">
        <title>Transcriptome Assembly of Anthurium amnicola.</title>
        <authorList>
            <person name="Suzuki J."/>
        </authorList>
    </citation>
    <scope>NUCLEOTIDE SEQUENCE</scope>
</reference>
<dbReference type="SUPFAM" id="SSF56176">
    <property type="entry name" value="FAD-binding/transporter-associated domain-like"/>
    <property type="match status" value="1"/>
</dbReference>
<dbReference type="GO" id="GO:0019853">
    <property type="term" value="P:L-ascorbic acid biosynthetic process"/>
    <property type="evidence" value="ECO:0007669"/>
    <property type="project" value="UniProtKB-UniPathway"/>
</dbReference>
<keyword evidence="5" id="KW-0560">Oxidoreductase</keyword>
<dbReference type="InterPro" id="IPR016166">
    <property type="entry name" value="FAD-bd_PCMH"/>
</dbReference>
<dbReference type="Pfam" id="PF04030">
    <property type="entry name" value="ALO"/>
    <property type="match status" value="1"/>
</dbReference>
<keyword evidence="4" id="KW-0060">Ascorbate biosynthesis</keyword>
<proteinExistence type="inferred from homology"/>
<evidence type="ECO:0000259" key="8">
    <source>
        <dbReference type="PROSITE" id="PS51387"/>
    </source>
</evidence>
<dbReference type="Pfam" id="PF01565">
    <property type="entry name" value="FAD_binding_4"/>
    <property type="match status" value="1"/>
</dbReference>
<keyword evidence="7" id="KW-0732">Signal</keyword>
<dbReference type="EC" id="1.1.3.8" evidence="3"/>
<dbReference type="PANTHER" id="PTHR13878">
    <property type="entry name" value="GULONOLACTONE OXIDASE"/>
    <property type="match status" value="1"/>
</dbReference>
<dbReference type="GO" id="GO:0016020">
    <property type="term" value="C:membrane"/>
    <property type="evidence" value="ECO:0007669"/>
    <property type="project" value="InterPro"/>
</dbReference>
<dbReference type="InterPro" id="IPR006094">
    <property type="entry name" value="Oxid_FAD_bind_N"/>
</dbReference>
<evidence type="ECO:0000313" key="9">
    <source>
        <dbReference type="EMBL" id="JAT64437.1"/>
    </source>
</evidence>
<accession>A0A1D1ZC41</accession>
<dbReference type="Gene3D" id="3.30.465.10">
    <property type="match status" value="1"/>
</dbReference>
<dbReference type="NCBIfam" id="TIGR01677">
    <property type="entry name" value="pln_FAD_oxido"/>
    <property type="match status" value="1"/>
</dbReference>
<comment type="catalytic activity">
    <reaction evidence="6">
        <text>L-gulono-1,4-lactone + O2 = L-ascorbate + H2O2 + H(+)</text>
        <dbReference type="Rhea" id="RHEA:32363"/>
        <dbReference type="ChEBI" id="CHEBI:15378"/>
        <dbReference type="ChEBI" id="CHEBI:15379"/>
        <dbReference type="ChEBI" id="CHEBI:16240"/>
        <dbReference type="ChEBI" id="CHEBI:17587"/>
        <dbReference type="ChEBI" id="CHEBI:38290"/>
        <dbReference type="EC" id="1.1.3.8"/>
    </reaction>
</comment>
<dbReference type="PROSITE" id="PS51387">
    <property type="entry name" value="FAD_PCMH"/>
    <property type="match status" value="1"/>
</dbReference>
<evidence type="ECO:0000256" key="4">
    <source>
        <dbReference type="ARBA" id="ARBA00022644"/>
    </source>
</evidence>
<dbReference type="GO" id="GO:0071949">
    <property type="term" value="F:FAD binding"/>
    <property type="evidence" value="ECO:0007669"/>
    <property type="project" value="InterPro"/>
</dbReference>
<dbReference type="Gene3D" id="3.30.70.2520">
    <property type="match status" value="1"/>
</dbReference>
<comment type="similarity">
    <text evidence="2">Belongs to the oxygen-dependent FAD-linked oxidoreductase family.</text>
</comment>
<dbReference type="EMBL" id="GDJX01003499">
    <property type="protein sequence ID" value="JAT64437.1"/>
    <property type="molecule type" value="Transcribed_RNA"/>
</dbReference>
<dbReference type="InterPro" id="IPR007173">
    <property type="entry name" value="ALO_C"/>
</dbReference>
<evidence type="ECO:0000256" key="3">
    <source>
        <dbReference type="ARBA" id="ARBA00013121"/>
    </source>
</evidence>
<feature type="domain" description="FAD-binding PCMH-type" evidence="8">
    <location>
        <begin position="53"/>
        <end position="229"/>
    </location>
</feature>
<dbReference type="InterPro" id="IPR016169">
    <property type="entry name" value="FAD-bd_PCMH_sub2"/>
</dbReference>
<feature type="signal peptide" evidence="7">
    <location>
        <begin position="1"/>
        <end position="24"/>
    </location>
</feature>
<evidence type="ECO:0000256" key="1">
    <source>
        <dbReference type="ARBA" id="ARBA00005147"/>
    </source>
</evidence>
<dbReference type="InterPro" id="IPR055154">
    <property type="entry name" value="GULLO2-like_C"/>
</dbReference>
<protein>
    <recommendedName>
        <fullName evidence="3">L-gulonolactone oxidase</fullName>
        <ecNumber evidence="3">1.1.3.8</ecNumber>
    </recommendedName>
</protein>
<dbReference type="PANTHER" id="PTHR13878:SF104">
    <property type="entry name" value="FAD-BINDING PCMH-TYPE DOMAIN-CONTAINING PROTEIN"/>
    <property type="match status" value="1"/>
</dbReference>
<evidence type="ECO:0000256" key="2">
    <source>
        <dbReference type="ARBA" id="ARBA00005466"/>
    </source>
</evidence>
<comment type="pathway">
    <text evidence="1">Cofactor biosynthesis; L-ascorbate biosynthesis.</text>
</comment>
<dbReference type="InterPro" id="IPR050432">
    <property type="entry name" value="FAD-linked_Oxidoreductases_BP"/>
</dbReference>
<dbReference type="Pfam" id="PF22906">
    <property type="entry name" value="GULLO2-like_3rd"/>
    <property type="match status" value="1"/>
</dbReference>
<dbReference type="UniPathway" id="UPA00132"/>